<evidence type="ECO:0000313" key="8">
    <source>
        <dbReference type="EMBL" id="TFD72967.1"/>
    </source>
</evidence>
<dbReference type="RefSeq" id="WP_134550659.1">
    <property type="nucleotide sequence ID" value="NZ_SOHL01000006.1"/>
</dbReference>
<evidence type="ECO:0000256" key="5">
    <source>
        <dbReference type="ARBA" id="ARBA00023136"/>
    </source>
</evidence>
<dbReference type="InterPro" id="IPR036259">
    <property type="entry name" value="MFS_trans_sf"/>
</dbReference>
<proteinExistence type="predicted"/>
<feature type="transmembrane region" description="Helical" evidence="6">
    <location>
        <begin position="74"/>
        <end position="93"/>
    </location>
</feature>
<evidence type="ECO:0000256" key="2">
    <source>
        <dbReference type="ARBA" id="ARBA00022475"/>
    </source>
</evidence>
<evidence type="ECO:0000256" key="1">
    <source>
        <dbReference type="ARBA" id="ARBA00004651"/>
    </source>
</evidence>
<dbReference type="PANTHER" id="PTHR23513:SF6">
    <property type="entry name" value="MAJOR FACILITATOR SUPERFAMILY ASSOCIATED DOMAIN-CONTAINING PROTEIN"/>
    <property type="match status" value="1"/>
</dbReference>
<organism evidence="8 9">
    <name type="scientific">Cryobacterium gelidum</name>
    <dbReference type="NCBI Taxonomy" id="1259164"/>
    <lineage>
        <taxon>Bacteria</taxon>
        <taxon>Bacillati</taxon>
        <taxon>Actinomycetota</taxon>
        <taxon>Actinomycetes</taxon>
        <taxon>Micrococcales</taxon>
        <taxon>Microbacteriaceae</taxon>
        <taxon>Cryobacterium</taxon>
    </lineage>
</organism>
<feature type="transmembrane region" description="Helical" evidence="6">
    <location>
        <begin position="253"/>
        <end position="272"/>
    </location>
</feature>
<sequence length="409" mass="42279">MSLGRGFTPLWAGSAAGNLSDGLVFVAIPLLATSLTSNALLIAGLAVVYSAVRLLVVVPVGVYVDRFDRRTMLWLANLLRAALLIVTSVLFAVGLGSLPLLYIALAGIGVLEAAADNAALSILPSLVPIHQLDRANSRISAAQLIADEFVGPPLGGLLFALGLALPVLAAGSLYLAAGLFFLALPRLRVARVVTKPSRSVFREAVAGARWLRGHRLLNGLAVVGGLASVAYMMPFSVLVLFSQKTLGLDSAGYGLILAISALGGLVGSAITVPLRSRIGYGWTITASLVLGSAAMLALAFVRAPWVAAALLAAYILHAVVWGICVSSLRQRLVPDALRGRVNAPARVLSLTGLTLGALLGGILAASYSLSAPFLASGALFLGCAVVVWYLFRADHGLIPTADADGPDRP</sequence>
<feature type="transmembrane region" description="Helical" evidence="6">
    <location>
        <begin position="39"/>
        <end position="62"/>
    </location>
</feature>
<dbReference type="SUPFAM" id="SSF103473">
    <property type="entry name" value="MFS general substrate transporter"/>
    <property type="match status" value="1"/>
</dbReference>
<evidence type="ECO:0000256" key="3">
    <source>
        <dbReference type="ARBA" id="ARBA00022692"/>
    </source>
</evidence>
<dbReference type="Proteomes" id="UP000297983">
    <property type="component" value="Unassembled WGS sequence"/>
</dbReference>
<feature type="transmembrane region" description="Helical" evidence="6">
    <location>
        <begin position="12"/>
        <end position="32"/>
    </location>
</feature>
<feature type="transmembrane region" description="Helical" evidence="6">
    <location>
        <begin position="305"/>
        <end position="326"/>
    </location>
</feature>
<dbReference type="GO" id="GO:0022857">
    <property type="term" value="F:transmembrane transporter activity"/>
    <property type="evidence" value="ECO:0007669"/>
    <property type="project" value="InterPro"/>
</dbReference>
<dbReference type="AlphaFoldDB" id="A0A4R9AZ63"/>
<keyword evidence="4 6" id="KW-1133">Transmembrane helix</keyword>
<feature type="transmembrane region" description="Helical" evidence="6">
    <location>
        <begin position="347"/>
        <end position="367"/>
    </location>
</feature>
<feature type="transmembrane region" description="Helical" evidence="6">
    <location>
        <begin position="373"/>
        <end position="391"/>
    </location>
</feature>
<evidence type="ECO:0000313" key="9">
    <source>
        <dbReference type="Proteomes" id="UP000297983"/>
    </source>
</evidence>
<dbReference type="GO" id="GO:0005886">
    <property type="term" value="C:plasma membrane"/>
    <property type="evidence" value="ECO:0007669"/>
    <property type="project" value="UniProtKB-SubCell"/>
</dbReference>
<accession>A0A4R9AZ63</accession>
<dbReference type="InterPro" id="IPR020846">
    <property type="entry name" value="MFS_dom"/>
</dbReference>
<keyword evidence="2" id="KW-1003">Cell membrane</keyword>
<feature type="transmembrane region" description="Helical" evidence="6">
    <location>
        <begin position="157"/>
        <end position="184"/>
    </location>
</feature>
<feature type="transmembrane region" description="Helical" evidence="6">
    <location>
        <begin position="216"/>
        <end position="241"/>
    </location>
</feature>
<comment type="subcellular location">
    <subcellularLocation>
        <location evidence="1">Cell membrane</location>
        <topology evidence="1">Multi-pass membrane protein</topology>
    </subcellularLocation>
</comment>
<protein>
    <submittedName>
        <fullName evidence="8">MFS transporter</fullName>
    </submittedName>
</protein>
<evidence type="ECO:0000256" key="6">
    <source>
        <dbReference type="SAM" id="Phobius"/>
    </source>
</evidence>
<dbReference type="InterPro" id="IPR011701">
    <property type="entry name" value="MFS"/>
</dbReference>
<feature type="transmembrane region" description="Helical" evidence="6">
    <location>
        <begin position="279"/>
        <end position="299"/>
    </location>
</feature>
<gene>
    <name evidence="8" type="ORF">E3T50_03790</name>
</gene>
<dbReference type="CDD" id="cd06173">
    <property type="entry name" value="MFS_MefA_like"/>
    <property type="match status" value="1"/>
</dbReference>
<keyword evidence="3 6" id="KW-0812">Transmembrane</keyword>
<reference evidence="8 9" key="1">
    <citation type="submission" date="2019-03" db="EMBL/GenBank/DDBJ databases">
        <title>Genomics of glacier-inhabiting Cryobacterium strains.</title>
        <authorList>
            <person name="Liu Q."/>
            <person name="Xin Y.-H."/>
        </authorList>
    </citation>
    <scope>NUCLEOTIDE SEQUENCE [LARGE SCALE GENOMIC DNA]</scope>
    <source>
        <strain evidence="8 9">Hz16</strain>
    </source>
</reference>
<dbReference type="PANTHER" id="PTHR23513">
    <property type="entry name" value="INTEGRAL MEMBRANE EFFLUX PROTEIN-RELATED"/>
    <property type="match status" value="1"/>
</dbReference>
<dbReference type="Pfam" id="PF07690">
    <property type="entry name" value="MFS_1"/>
    <property type="match status" value="1"/>
</dbReference>
<dbReference type="Gene3D" id="1.20.1250.20">
    <property type="entry name" value="MFS general substrate transporter like domains"/>
    <property type="match status" value="1"/>
</dbReference>
<feature type="domain" description="Major facilitator superfamily (MFS) profile" evidence="7">
    <location>
        <begin position="6"/>
        <end position="395"/>
    </location>
</feature>
<dbReference type="EMBL" id="SOHL01000006">
    <property type="protein sequence ID" value="TFD72967.1"/>
    <property type="molecule type" value="Genomic_DNA"/>
</dbReference>
<evidence type="ECO:0000259" key="7">
    <source>
        <dbReference type="PROSITE" id="PS50850"/>
    </source>
</evidence>
<name>A0A4R9AZ63_9MICO</name>
<dbReference type="PROSITE" id="PS50850">
    <property type="entry name" value="MFS"/>
    <property type="match status" value="1"/>
</dbReference>
<evidence type="ECO:0000256" key="4">
    <source>
        <dbReference type="ARBA" id="ARBA00022989"/>
    </source>
</evidence>
<keyword evidence="5 6" id="KW-0472">Membrane</keyword>
<keyword evidence="9" id="KW-1185">Reference proteome</keyword>
<comment type="caution">
    <text evidence="8">The sequence shown here is derived from an EMBL/GenBank/DDBJ whole genome shotgun (WGS) entry which is preliminary data.</text>
</comment>